<dbReference type="InterPro" id="IPR004245">
    <property type="entry name" value="DUF229"/>
</dbReference>
<keyword evidence="3" id="KW-1185">Reference proteome</keyword>
<dbReference type="CDD" id="cd16021">
    <property type="entry name" value="ALP_like"/>
    <property type="match status" value="1"/>
</dbReference>
<dbReference type="PANTHER" id="PTHR10974:SF1">
    <property type="entry name" value="FI08016P-RELATED"/>
    <property type="match status" value="1"/>
</dbReference>
<keyword evidence="1" id="KW-0812">Transmembrane</keyword>
<keyword evidence="1" id="KW-1133">Transmembrane helix</keyword>
<dbReference type="Gene3D" id="3.40.720.10">
    <property type="entry name" value="Alkaline Phosphatase, subunit A"/>
    <property type="match status" value="1"/>
</dbReference>
<dbReference type="PANTHER" id="PTHR10974">
    <property type="entry name" value="FI08016P-RELATED"/>
    <property type="match status" value="1"/>
</dbReference>
<dbReference type="InterPro" id="IPR017850">
    <property type="entry name" value="Alkaline_phosphatase_core_sf"/>
</dbReference>
<dbReference type="EMBL" id="CAJHNH020000796">
    <property type="protein sequence ID" value="CAG5119932.1"/>
    <property type="molecule type" value="Genomic_DNA"/>
</dbReference>
<keyword evidence="1" id="KW-0472">Membrane</keyword>
<evidence type="ECO:0000256" key="1">
    <source>
        <dbReference type="SAM" id="Phobius"/>
    </source>
</evidence>
<sequence length="644" mass="73975">MIPNWKLLKLFLALCFSGYLFVTLNRIFSSFTHVSVLTDIANGIIGSGAVHASLHYGNPISRQNSTHECTFPDIDPFDPAVMAVTTYFPPIYITEGTIKINHSKTFLFGDQSNRFKECRYISVAKKPGSDFETVVLYNSSSFNDSMTLRDSDNDIVVECSGSNKSVFSRSYFSLIRVKKDLEIKLGINFKRHIAKYSPKETFNILMIGIDGHSKQNLQRHMPKTRNYLLNVLDAVELHKYNRIGDNTFPNLVPILTGKTELELTRRYRSSRDFFDNMNDEFVWSEFSRAGYRTGLYFDSDHLTAFHFMKKGWDKPPVDYYYRATLIERARDPLMTHKERSCVGDIPELSYSFDFWKQMSSTFQNEKTQPYFGFGFCVQLTHDEPNHASEGDGLYLRFFEQLNEMNVFNNTIVIFFSDHGERLGRVRRTYNGMIEANMPHVFLVFPPWFHRKYPNVMEVLKINQDRLTTNKDLHATLLDVLNFQGKSGIGDVKEKGISLFNEIPGERSCEDAEISAGFCVCNRLTKGNVSFIVTISLATAVQSALWGSVIRYRHKCQKLTVKSVDNIMEIQLDSQKLQERDEQSLYQITVTTTPGNAVYEARLSLDRSTKVVNVVGNIIRLNLYRGQDSCMDDPKLKPFCYCGKQ</sequence>
<evidence type="ECO:0000313" key="3">
    <source>
        <dbReference type="Proteomes" id="UP000678393"/>
    </source>
</evidence>
<protein>
    <submittedName>
        <fullName evidence="2">Uncharacterized protein</fullName>
    </submittedName>
</protein>
<accession>A0A8S3YWJ0</accession>
<evidence type="ECO:0000313" key="2">
    <source>
        <dbReference type="EMBL" id="CAG5119932.1"/>
    </source>
</evidence>
<reference evidence="2" key="1">
    <citation type="submission" date="2021-04" db="EMBL/GenBank/DDBJ databases">
        <authorList>
            <consortium name="Molecular Ecology Group"/>
        </authorList>
    </citation>
    <scope>NUCLEOTIDE SEQUENCE</scope>
</reference>
<dbReference type="GO" id="GO:0005615">
    <property type="term" value="C:extracellular space"/>
    <property type="evidence" value="ECO:0007669"/>
    <property type="project" value="TreeGrafter"/>
</dbReference>
<feature type="transmembrane region" description="Helical" evidence="1">
    <location>
        <begin position="7"/>
        <end position="28"/>
    </location>
</feature>
<comment type="caution">
    <text evidence="2">The sequence shown here is derived from an EMBL/GenBank/DDBJ whole genome shotgun (WGS) entry which is preliminary data.</text>
</comment>
<gene>
    <name evidence="2" type="ORF">CUNI_LOCUS5490</name>
</gene>
<proteinExistence type="predicted"/>
<name>A0A8S3YWJ0_9EUPU</name>
<dbReference type="OrthoDB" id="413313at2759"/>
<dbReference type="Proteomes" id="UP000678393">
    <property type="component" value="Unassembled WGS sequence"/>
</dbReference>
<dbReference type="AlphaFoldDB" id="A0A8S3YWJ0"/>
<organism evidence="2 3">
    <name type="scientific">Candidula unifasciata</name>
    <dbReference type="NCBI Taxonomy" id="100452"/>
    <lineage>
        <taxon>Eukaryota</taxon>
        <taxon>Metazoa</taxon>
        <taxon>Spiralia</taxon>
        <taxon>Lophotrochozoa</taxon>
        <taxon>Mollusca</taxon>
        <taxon>Gastropoda</taxon>
        <taxon>Heterobranchia</taxon>
        <taxon>Euthyneura</taxon>
        <taxon>Panpulmonata</taxon>
        <taxon>Eupulmonata</taxon>
        <taxon>Stylommatophora</taxon>
        <taxon>Helicina</taxon>
        <taxon>Helicoidea</taxon>
        <taxon>Geomitridae</taxon>
        <taxon>Candidula</taxon>
    </lineage>
</organism>
<dbReference type="FunFam" id="3.40.720.10:FF:000017">
    <property type="entry name" value="Predicted protein"/>
    <property type="match status" value="1"/>
</dbReference>
<dbReference type="Pfam" id="PF02995">
    <property type="entry name" value="DUF229"/>
    <property type="match status" value="1"/>
</dbReference>
<dbReference type="SUPFAM" id="SSF53649">
    <property type="entry name" value="Alkaline phosphatase-like"/>
    <property type="match status" value="1"/>
</dbReference>